<comment type="subcellular location">
    <subcellularLocation>
        <location evidence="1">Cell membrane</location>
        <topology evidence="1">Multi-pass membrane protein</topology>
    </subcellularLocation>
</comment>
<evidence type="ECO:0000313" key="7">
    <source>
        <dbReference type="EMBL" id="NIJ13337.1"/>
    </source>
</evidence>
<dbReference type="GO" id="GO:0022857">
    <property type="term" value="F:transmembrane transporter activity"/>
    <property type="evidence" value="ECO:0007669"/>
    <property type="project" value="InterPro"/>
</dbReference>
<feature type="transmembrane region" description="Helical" evidence="5">
    <location>
        <begin position="247"/>
        <end position="266"/>
    </location>
</feature>
<accession>A0A7X5USE5</accession>
<dbReference type="PANTHER" id="PTHR23514:SF13">
    <property type="entry name" value="INNER MEMBRANE PROTEIN YBJJ"/>
    <property type="match status" value="1"/>
</dbReference>
<comment type="caution">
    <text evidence="7">The sequence shown here is derived from an EMBL/GenBank/DDBJ whole genome shotgun (WGS) entry which is preliminary data.</text>
</comment>
<dbReference type="AlphaFoldDB" id="A0A7X5USE5"/>
<feature type="transmembrane region" description="Helical" evidence="5">
    <location>
        <begin position="166"/>
        <end position="186"/>
    </location>
</feature>
<evidence type="ECO:0000256" key="3">
    <source>
        <dbReference type="ARBA" id="ARBA00022989"/>
    </source>
</evidence>
<feature type="transmembrane region" description="Helical" evidence="5">
    <location>
        <begin position="367"/>
        <end position="388"/>
    </location>
</feature>
<feature type="transmembrane region" description="Helical" evidence="5">
    <location>
        <begin position="100"/>
        <end position="126"/>
    </location>
</feature>
<feature type="transmembrane region" description="Helical" evidence="5">
    <location>
        <begin position="138"/>
        <end position="160"/>
    </location>
</feature>
<reference evidence="7 8" key="1">
    <citation type="submission" date="2020-03" db="EMBL/GenBank/DDBJ databases">
        <title>Sequencing the genomes of 1000 actinobacteria strains.</title>
        <authorList>
            <person name="Klenk H.-P."/>
        </authorList>
    </citation>
    <scope>NUCLEOTIDE SEQUENCE [LARGE SCALE GENOMIC DNA]</scope>
    <source>
        <strain evidence="7 8">DSM 45685</strain>
    </source>
</reference>
<feature type="transmembrane region" description="Helical" evidence="5">
    <location>
        <begin position="278"/>
        <end position="298"/>
    </location>
</feature>
<feature type="transmembrane region" description="Helical" evidence="5">
    <location>
        <begin position="77"/>
        <end position="94"/>
    </location>
</feature>
<organism evidence="7 8">
    <name type="scientific">Saccharomonospora amisosensis</name>
    <dbReference type="NCBI Taxonomy" id="1128677"/>
    <lineage>
        <taxon>Bacteria</taxon>
        <taxon>Bacillati</taxon>
        <taxon>Actinomycetota</taxon>
        <taxon>Actinomycetes</taxon>
        <taxon>Pseudonocardiales</taxon>
        <taxon>Pseudonocardiaceae</taxon>
        <taxon>Saccharomonospora</taxon>
    </lineage>
</organism>
<protein>
    <submittedName>
        <fullName evidence="7">MFS family permease</fullName>
    </submittedName>
</protein>
<feature type="domain" description="Major facilitator superfamily (MFS) profile" evidence="6">
    <location>
        <begin position="9"/>
        <end position="390"/>
    </location>
</feature>
<dbReference type="PROSITE" id="PS50850">
    <property type="entry name" value="MFS"/>
    <property type="match status" value="1"/>
</dbReference>
<feature type="transmembrane region" description="Helical" evidence="5">
    <location>
        <begin position="340"/>
        <end position="361"/>
    </location>
</feature>
<proteinExistence type="predicted"/>
<dbReference type="Pfam" id="PF07690">
    <property type="entry name" value="MFS_1"/>
    <property type="match status" value="1"/>
</dbReference>
<dbReference type="CDD" id="cd17393">
    <property type="entry name" value="MFS_MosC_like"/>
    <property type="match status" value="1"/>
</dbReference>
<dbReference type="Gene3D" id="1.20.1250.20">
    <property type="entry name" value="MFS general substrate transporter like domains"/>
    <property type="match status" value="2"/>
</dbReference>
<sequence length="404" mass="40235">MLPGKGGVEVARRLSVVLIFAFNGATLGSWAPRTPALAEQIDAGPGRFGLALLAGSVGMLLAAAMSGRLVERFGSRAVIAVSGLAVCGVLPLLGSAPSLAWFGIALLGLGMTSGALDVAMNMAGVVVERGEGRPIMPLFHAGFSLGALAGSGTAALAAAASWSPTWHFTAAAVAGGVLLMAVVRWLPGRTREVKGVSTAATGRVSPARRPTLWWLAAIALCSAIAEGASSDWSALLLATEQGSGEGLAALAFAGFTLSMAVARLAGSWAQARFGPVRVLVSGAALAGFGLVTAAAVGIPPVSYVGFLLAGVGLAGCFPIALGLAGEAGKRSDGSGGEREVAFVTAIAYTGFLTGPPMIGGIAQLTSLSISFVAVGVIAALIAPAAVAATRQLAREQPRAADLVR</sequence>
<evidence type="ECO:0000256" key="2">
    <source>
        <dbReference type="ARBA" id="ARBA00022692"/>
    </source>
</evidence>
<evidence type="ECO:0000313" key="8">
    <source>
        <dbReference type="Proteomes" id="UP000545493"/>
    </source>
</evidence>
<evidence type="ECO:0000256" key="4">
    <source>
        <dbReference type="ARBA" id="ARBA00023136"/>
    </source>
</evidence>
<evidence type="ECO:0000256" key="5">
    <source>
        <dbReference type="SAM" id="Phobius"/>
    </source>
</evidence>
<dbReference type="PANTHER" id="PTHR23514">
    <property type="entry name" value="BYPASS OF STOP CODON PROTEIN 6"/>
    <property type="match status" value="1"/>
</dbReference>
<dbReference type="InterPro" id="IPR020846">
    <property type="entry name" value="MFS_dom"/>
</dbReference>
<keyword evidence="3 5" id="KW-1133">Transmembrane helix</keyword>
<dbReference type="InterPro" id="IPR051788">
    <property type="entry name" value="MFS_Transporter"/>
</dbReference>
<dbReference type="Proteomes" id="UP000545493">
    <property type="component" value="Unassembled WGS sequence"/>
</dbReference>
<feature type="transmembrane region" description="Helical" evidence="5">
    <location>
        <begin position="304"/>
        <end position="328"/>
    </location>
</feature>
<dbReference type="InterPro" id="IPR036259">
    <property type="entry name" value="MFS_trans_sf"/>
</dbReference>
<feature type="transmembrane region" description="Helical" evidence="5">
    <location>
        <begin position="48"/>
        <end position="65"/>
    </location>
</feature>
<name>A0A7X5USE5_9PSEU</name>
<feature type="transmembrane region" description="Helical" evidence="5">
    <location>
        <begin position="212"/>
        <end position="235"/>
    </location>
</feature>
<keyword evidence="4 5" id="KW-0472">Membrane</keyword>
<dbReference type="GO" id="GO:0005886">
    <property type="term" value="C:plasma membrane"/>
    <property type="evidence" value="ECO:0007669"/>
    <property type="project" value="UniProtKB-SubCell"/>
</dbReference>
<gene>
    <name evidence="7" type="ORF">FHU38_003681</name>
</gene>
<dbReference type="SUPFAM" id="SSF103473">
    <property type="entry name" value="MFS general substrate transporter"/>
    <property type="match status" value="1"/>
</dbReference>
<dbReference type="EMBL" id="JAAOYM010000001">
    <property type="protein sequence ID" value="NIJ13337.1"/>
    <property type="molecule type" value="Genomic_DNA"/>
</dbReference>
<keyword evidence="2 5" id="KW-0812">Transmembrane</keyword>
<dbReference type="InterPro" id="IPR011701">
    <property type="entry name" value="MFS"/>
</dbReference>
<keyword evidence="8" id="KW-1185">Reference proteome</keyword>
<evidence type="ECO:0000259" key="6">
    <source>
        <dbReference type="PROSITE" id="PS50850"/>
    </source>
</evidence>
<evidence type="ECO:0000256" key="1">
    <source>
        <dbReference type="ARBA" id="ARBA00004651"/>
    </source>
</evidence>